<reference evidence="1 2" key="1">
    <citation type="submission" date="2016-11" db="EMBL/GenBank/DDBJ databases">
        <title>Whole Genome Sequencing of Mucilaginibacter polytrichastri RG4-7(T) isolated from the moss sample.</title>
        <authorList>
            <person name="Li Y."/>
        </authorList>
    </citation>
    <scope>NUCLEOTIDE SEQUENCE [LARGE SCALE GENOMIC DNA]</scope>
    <source>
        <strain evidence="1 2">RG4-7</strain>
    </source>
</reference>
<organism evidence="1 2">
    <name type="scientific">Mucilaginibacter polytrichastri</name>
    <dbReference type="NCBI Taxonomy" id="1302689"/>
    <lineage>
        <taxon>Bacteria</taxon>
        <taxon>Pseudomonadati</taxon>
        <taxon>Bacteroidota</taxon>
        <taxon>Sphingobacteriia</taxon>
        <taxon>Sphingobacteriales</taxon>
        <taxon>Sphingobacteriaceae</taxon>
        <taxon>Mucilaginibacter</taxon>
    </lineage>
</organism>
<dbReference type="STRING" id="1302689.RG47T_1978"/>
<proteinExistence type="predicted"/>
<keyword evidence="2" id="KW-1185">Reference proteome</keyword>
<protein>
    <submittedName>
        <fullName evidence="1">Uncharacterized protein</fullName>
    </submittedName>
</protein>
<evidence type="ECO:0000313" key="1">
    <source>
        <dbReference type="EMBL" id="OKS86522.1"/>
    </source>
</evidence>
<dbReference type="RefSeq" id="WP_074489204.1">
    <property type="nucleotide sequence ID" value="NZ_FPAM01000004.1"/>
</dbReference>
<comment type="caution">
    <text evidence="1">The sequence shown here is derived from an EMBL/GenBank/DDBJ whole genome shotgun (WGS) entry which is preliminary data.</text>
</comment>
<sequence length="282" mass="31905">MNVEFDILTTITFGHEYFVGGGFDAIDIRLSNETQSRFLGLGLMYKPTKSGFHILFDKKIAGRQRTREDMLKESLVCEFRLFLKDTGFFNYTAAVPADVSTSVYYFSNFSDDKKRKIFAGTLHTQGFVSEKDIFPAGSFKGQLFIKPFGILDLKIDEALQTAYAVKFAARSSYWRYILASAYLTGLNNPAVIGHNANQQFTGPHKLTLPNQKQALAFVSPEPIRLSRSSANSFQLVENYEPGSDKYRVVMRILPLPDNNLISHLPQTDITEPKKDYSEIIIH</sequence>
<accession>A0A1Q5ZXQ5</accession>
<name>A0A1Q5ZXQ5_9SPHI</name>
<gene>
    <name evidence="1" type="ORF">RG47T_1978</name>
</gene>
<dbReference type="EMBL" id="MPPL01000001">
    <property type="protein sequence ID" value="OKS86522.1"/>
    <property type="molecule type" value="Genomic_DNA"/>
</dbReference>
<evidence type="ECO:0000313" key="2">
    <source>
        <dbReference type="Proteomes" id="UP000186720"/>
    </source>
</evidence>
<dbReference type="OrthoDB" id="654620at2"/>
<dbReference type="AlphaFoldDB" id="A0A1Q5ZXQ5"/>
<dbReference type="Proteomes" id="UP000186720">
    <property type="component" value="Unassembled WGS sequence"/>
</dbReference>